<evidence type="ECO:0000256" key="1">
    <source>
        <dbReference type="SAM" id="Coils"/>
    </source>
</evidence>
<evidence type="ECO:0008006" key="5">
    <source>
        <dbReference type="Google" id="ProtNLM"/>
    </source>
</evidence>
<reference evidence="3 4" key="1">
    <citation type="submission" date="2024-03" db="EMBL/GenBank/DDBJ databases">
        <title>Aureococcus anophagefferens CCMP1851 and Kratosvirus quantuckense: Draft genome of a second virus-susceptible host strain in the model system.</title>
        <authorList>
            <person name="Chase E."/>
            <person name="Truchon A.R."/>
            <person name="Schepens W."/>
            <person name="Wilhelm S.W."/>
        </authorList>
    </citation>
    <scope>NUCLEOTIDE SEQUENCE [LARGE SCALE GENOMIC DNA]</scope>
    <source>
        <strain evidence="3 4">CCMP1851</strain>
    </source>
</reference>
<feature type="compositionally biased region" description="Polar residues" evidence="2">
    <location>
        <begin position="73"/>
        <end position="85"/>
    </location>
</feature>
<protein>
    <recommendedName>
        <fullName evidence="5">R3H domain-containing protein</fullName>
    </recommendedName>
</protein>
<keyword evidence="1" id="KW-0175">Coiled coil</keyword>
<organism evidence="3 4">
    <name type="scientific">Aureococcus anophagefferens</name>
    <name type="common">Harmful bloom alga</name>
    <dbReference type="NCBI Taxonomy" id="44056"/>
    <lineage>
        <taxon>Eukaryota</taxon>
        <taxon>Sar</taxon>
        <taxon>Stramenopiles</taxon>
        <taxon>Ochrophyta</taxon>
        <taxon>Pelagophyceae</taxon>
        <taxon>Pelagomonadales</taxon>
        <taxon>Pelagomonadaceae</taxon>
        <taxon>Aureococcus</taxon>
    </lineage>
</organism>
<feature type="compositionally biased region" description="Basic residues" evidence="2">
    <location>
        <begin position="269"/>
        <end position="279"/>
    </location>
</feature>
<feature type="compositionally biased region" description="Basic and acidic residues" evidence="2">
    <location>
        <begin position="644"/>
        <end position="665"/>
    </location>
</feature>
<dbReference type="PANTHER" id="PTHR48125">
    <property type="entry name" value="LP07818P1"/>
    <property type="match status" value="1"/>
</dbReference>
<evidence type="ECO:0000313" key="4">
    <source>
        <dbReference type="Proteomes" id="UP001363151"/>
    </source>
</evidence>
<dbReference type="EMBL" id="JBBJCI010000140">
    <property type="protein sequence ID" value="KAK7242810.1"/>
    <property type="molecule type" value="Genomic_DNA"/>
</dbReference>
<feature type="region of interest" description="Disordered" evidence="2">
    <location>
        <begin position="1221"/>
        <end position="1310"/>
    </location>
</feature>
<name>A0ABR1G2D1_AURAN</name>
<feature type="compositionally biased region" description="Acidic residues" evidence="2">
    <location>
        <begin position="1239"/>
        <end position="1252"/>
    </location>
</feature>
<feature type="region of interest" description="Disordered" evidence="2">
    <location>
        <begin position="257"/>
        <end position="332"/>
    </location>
</feature>
<evidence type="ECO:0000313" key="3">
    <source>
        <dbReference type="EMBL" id="KAK7242810.1"/>
    </source>
</evidence>
<dbReference type="Proteomes" id="UP001363151">
    <property type="component" value="Unassembled WGS sequence"/>
</dbReference>
<feature type="coiled-coil region" evidence="1">
    <location>
        <begin position="100"/>
        <end position="148"/>
    </location>
</feature>
<feature type="compositionally biased region" description="Low complexity" evidence="2">
    <location>
        <begin position="607"/>
        <end position="623"/>
    </location>
</feature>
<feature type="region of interest" description="Disordered" evidence="2">
    <location>
        <begin position="66"/>
        <end position="86"/>
    </location>
</feature>
<feature type="compositionally biased region" description="Pro residues" evidence="2">
    <location>
        <begin position="282"/>
        <end position="293"/>
    </location>
</feature>
<feature type="compositionally biased region" description="Basic and acidic residues" evidence="2">
    <location>
        <begin position="737"/>
        <end position="755"/>
    </location>
</feature>
<feature type="compositionally biased region" description="Basic residues" evidence="2">
    <location>
        <begin position="522"/>
        <end position="532"/>
    </location>
</feature>
<gene>
    <name evidence="3" type="ORF">SO694_00015213</name>
</gene>
<keyword evidence="4" id="KW-1185">Reference proteome</keyword>
<proteinExistence type="predicted"/>
<feature type="region of interest" description="Disordered" evidence="2">
    <location>
        <begin position="521"/>
        <end position="556"/>
    </location>
</feature>
<feature type="compositionally biased region" description="Low complexity" evidence="2">
    <location>
        <begin position="1273"/>
        <end position="1282"/>
    </location>
</feature>
<feature type="compositionally biased region" description="Basic and acidic residues" evidence="2">
    <location>
        <begin position="533"/>
        <end position="553"/>
    </location>
</feature>
<feature type="region of interest" description="Disordered" evidence="2">
    <location>
        <begin position="607"/>
        <end position="689"/>
    </location>
</feature>
<feature type="compositionally biased region" description="Basic residues" evidence="2">
    <location>
        <begin position="630"/>
        <end position="643"/>
    </location>
</feature>
<comment type="caution">
    <text evidence="3">The sequence shown here is derived from an EMBL/GenBank/DDBJ whole genome shotgun (WGS) entry which is preliminary data.</text>
</comment>
<dbReference type="PANTHER" id="PTHR48125:SF10">
    <property type="entry name" value="OS12G0136300 PROTEIN"/>
    <property type="match status" value="1"/>
</dbReference>
<sequence length="1310" mass="141302">MTRLPQETENWALINAIDESTRWMRVDSAAACACPTVPYLLESAGALLEVAAAHVDTLRARAVSPTLGAGNASGASPRSTTSPESWTAVADERVWLRDRVDKVEALVAESHRELAEKESARASAVDANARLTAERDDALAAARAARAECDAALAAAADAPRALEASNKRFQRAARDDAFRRDKLVADSRHKLAEKESAHASAVETMRDGSKTAAEIVNPMMDENDSLMYENASLKARDQEREREFVALERKNDDLRAEVERLTSAPRGGARRRGARRGARPAPAPPPKPPSPVPSSEGFAQPDEECDDAGAPASPEPSPKPGGRGVARASGGTAADGCFARRVGEGAVLRERGIWAFREAFPDLFGDVRKTGNQVRSVLRGEKRVDGFEALLWPEDVPQELVEKAVAAMAKESISKKRATEDLARRRVAEHRFDLKESGGGAADGCFARRGGAEWLFFANARGICEAFREAFPKLFGTVMKTGNQVASVLRGEKAISGFEALLWPTDVPQELVEKAVAAMAKKSKKRKKSKKPKETKETKETETSKQSKETETSRGLISKWKDEVVALREEFPARNPDPRAEVLREDGVREPGEAVAELRAALEVQSMPGTADARAVPAGARRAASRGGGARRSRPKKRRRRATRQEFTEKMERKTAEHAEHLRPYEQAYGKAGLPPPEPGRTKAANSVADSVAAALVLLNEHRRLQDDDDDASDSEEDGADASDAGETSGFEEDGDSHMNDVDDDVSVRGREASSDAPTDDEGEGSTTGATDDEGEGSTTGDADVTCCGAACLEMDVDVPGGFAASCKCAAPPPSAGEGDLVAALVSQYEPFDDPDVLSDGSEPRSLAELKFHPTGDLRGAFNDGQRGHNALKLLLGKGRVVVDFRSSWDVLLCGEVPDKDKKAKADADRLCWCLEDVAKCLKEFPLPAAGDSDGLSKQQRLYGSCTESFVDTEPCDLYKCNEDGCLRGHRCYGTQGGHAPGALLPFKWFPKNPYHDQANRRGRLLRCHACNEAQRADADRQAARYRARKLKRAEKWAALLGADAEAFTDEYLEQLEKELTDLIEAWIKKARGSRGKVWIALHVLGTSLGSQDVKTEGLNSSITSASAAIYVAKSKTDLLLERLLNLDESASLGDPAQSMVADIPSAVKARVVEALAHKVGRDVARRDGKIRLVYRRLGAGGAQGKGPWDVAGRAFLLDDETGEWLVGGPRNARLHPACCLPSNLGPPPTAGKRVDDWDSDDDDESDDDDAPQAKRRRAPPREAASKRHRAAAANDLAAAPRRSKRACTPTAAAAARGDVDSEDSDEDA</sequence>
<accession>A0ABR1G2D1</accession>
<evidence type="ECO:0000256" key="2">
    <source>
        <dbReference type="SAM" id="MobiDB-lite"/>
    </source>
</evidence>
<feature type="compositionally biased region" description="Acidic residues" evidence="2">
    <location>
        <begin position="708"/>
        <end position="722"/>
    </location>
</feature>
<feature type="region of interest" description="Disordered" evidence="2">
    <location>
        <begin position="701"/>
        <end position="782"/>
    </location>
</feature>